<evidence type="ECO:0000313" key="1">
    <source>
        <dbReference type="EMBL" id="OGY41812.1"/>
    </source>
</evidence>
<dbReference type="Gene3D" id="1.20.1440.60">
    <property type="entry name" value="23S rRNA-intervening sequence"/>
    <property type="match status" value="1"/>
</dbReference>
<dbReference type="SUPFAM" id="SSF158446">
    <property type="entry name" value="IVS-encoded protein-like"/>
    <property type="match status" value="1"/>
</dbReference>
<dbReference type="Proteomes" id="UP000176260">
    <property type="component" value="Unassembled WGS sequence"/>
</dbReference>
<proteinExistence type="predicted"/>
<protein>
    <recommendedName>
        <fullName evidence="3">Four helix bundle protein</fullName>
    </recommendedName>
</protein>
<sequence length="116" mass="13746">MFDFENLEVYKFSKELNVEIFKFLKSKYNLNSYLVNQLSRAVISMVINIAEGSGKSTNRSKRNFYSIARSSVYECVSLFDIMLAEKSIEIEEYQYYYLKFEIVSKMLYNLMKSIES</sequence>
<organism evidence="1 2">
    <name type="scientific">Candidatus Buchananbacteria bacterium RBG_13_39_9</name>
    <dbReference type="NCBI Taxonomy" id="1797531"/>
    <lineage>
        <taxon>Bacteria</taxon>
        <taxon>Candidatus Buchananiibacteriota</taxon>
    </lineage>
</organism>
<name>A0A1G1XPD2_9BACT</name>
<dbReference type="PANTHER" id="PTHR38471">
    <property type="entry name" value="FOUR HELIX BUNDLE PROTEIN"/>
    <property type="match status" value="1"/>
</dbReference>
<dbReference type="NCBIfam" id="TIGR02436">
    <property type="entry name" value="four helix bundle protein"/>
    <property type="match status" value="1"/>
</dbReference>
<evidence type="ECO:0000313" key="2">
    <source>
        <dbReference type="Proteomes" id="UP000176260"/>
    </source>
</evidence>
<dbReference type="InterPro" id="IPR012657">
    <property type="entry name" value="23S_rRNA-intervening_sequence"/>
</dbReference>
<comment type="caution">
    <text evidence="1">The sequence shown here is derived from an EMBL/GenBank/DDBJ whole genome shotgun (WGS) entry which is preliminary data.</text>
</comment>
<dbReference type="InterPro" id="IPR036583">
    <property type="entry name" value="23S_rRNA_IVS_sf"/>
</dbReference>
<dbReference type="Pfam" id="PF05635">
    <property type="entry name" value="23S_rRNA_IVP"/>
    <property type="match status" value="1"/>
</dbReference>
<dbReference type="AlphaFoldDB" id="A0A1G1XPD2"/>
<gene>
    <name evidence="1" type="ORF">A2Y67_04190</name>
</gene>
<dbReference type="PANTHER" id="PTHR38471:SF2">
    <property type="entry name" value="FOUR HELIX BUNDLE PROTEIN"/>
    <property type="match status" value="1"/>
</dbReference>
<evidence type="ECO:0008006" key="3">
    <source>
        <dbReference type="Google" id="ProtNLM"/>
    </source>
</evidence>
<dbReference type="EMBL" id="MHIA01000023">
    <property type="protein sequence ID" value="OGY41812.1"/>
    <property type="molecule type" value="Genomic_DNA"/>
</dbReference>
<accession>A0A1G1XPD2</accession>
<reference evidence="1 2" key="1">
    <citation type="journal article" date="2016" name="Nat. Commun.">
        <title>Thousands of microbial genomes shed light on interconnected biogeochemical processes in an aquifer system.</title>
        <authorList>
            <person name="Anantharaman K."/>
            <person name="Brown C.T."/>
            <person name="Hug L.A."/>
            <person name="Sharon I."/>
            <person name="Castelle C.J."/>
            <person name="Probst A.J."/>
            <person name="Thomas B.C."/>
            <person name="Singh A."/>
            <person name="Wilkins M.J."/>
            <person name="Karaoz U."/>
            <person name="Brodie E.L."/>
            <person name="Williams K.H."/>
            <person name="Hubbard S.S."/>
            <person name="Banfield J.F."/>
        </authorList>
    </citation>
    <scope>NUCLEOTIDE SEQUENCE [LARGE SCALE GENOMIC DNA]</scope>
</reference>